<keyword evidence="10" id="KW-0732">Signal</keyword>
<feature type="binding site" evidence="9">
    <location>
        <position position="153"/>
    </location>
    <ligand>
        <name>Zn(2+)</name>
        <dbReference type="ChEBI" id="CHEBI:29105"/>
        <note>catalytic</note>
    </ligand>
</feature>
<feature type="signal peptide" evidence="10">
    <location>
        <begin position="1"/>
        <end position="21"/>
    </location>
</feature>
<feature type="active site" evidence="9">
    <location>
        <position position="154"/>
    </location>
</feature>
<dbReference type="SMART" id="SM00235">
    <property type="entry name" value="ZnMc"/>
    <property type="match status" value="1"/>
</dbReference>
<feature type="binding site" evidence="9">
    <location>
        <position position="157"/>
    </location>
    <ligand>
        <name>Zn(2+)</name>
        <dbReference type="ChEBI" id="CHEBI:29105"/>
        <note>catalytic</note>
    </ligand>
</feature>
<evidence type="ECO:0000259" key="11">
    <source>
        <dbReference type="PROSITE" id="PS51864"/>
    </source>
</evidence>
<dbReference type="Pfam" id="PF01549">
    <property type="entry name" value="ShK"/>
    <property type="match status" value="1"/>
</dbReference>
<evidence type="ECO:0000256" key="3">
    <source>
        <dbReference type="ARBA" id="ARBA00022723"/>
    </source>
</evidence>
<dbReference type="CDD" id="cd04280">
    <property type="entry name" value="ZnMc_astacin_like"/>
    <property type="match status" value="1"/>
</dbReference>
<evidence type="ECO:0000313" key="13">
    <source>
        <dbReference type="WBParaSite" id="SSTP_0000661000.1"/>
    </source>
</evidence>
<dbReference type="STRING" id="6248.A0A0K0EAT5"/>
<dbReference type="Gene3D" id="3.40.390.10">
    <property type="entry name" value="Collagenase (Catalytic Domain)"/>
    <property type="match status" value="1"/>
</dbReference>
<evidence type="ECO:0000256" key="7">
    <source>
        <dbReference type="ARBA" id="ARBA00023145"/>
    </source>
</evidence>
<dbReference type="AlphaFoldDB" id="A0A0K0EAT5"/>
<comment type="cofactor">
    <cofactor evidence="9 10">
        <name>Zn(2+)</name>
        <dbReference type="ChEBI" id="CHEBI:29105"/>
    </cofactor>
    <text evidence="9 10">Binds 1 zinc ion per subunit.</text>
</comment>
<evidence type="ECO:0000313" key="12">
    <source>
        <dbReference type="Proteomes" id="UP000035681"/>
    </source>
</evidence>
<keyword evidence="3 9" id="KW-0479">Metal-binding</keyword>
<feature type="disulfide bond" evidence="9">
    <location>
        <begin position="105"/>
        <end position="260"/>
    </location>
</feature>
<dbReference type="WBParaSite" id="TCONS_00014160.p1">
    <property type="protein sequence ID" value="TCONS_00014160.p1"/>
    <property type="gene ID" value="XLOC_009370"/>
</dbReference>
<dbReference type="GO" id="GO:0008270">
    <property type="term" value="F:zinc ion binding"/>
    <property type="evidence" value="ECO:0007669"/>
    <property type="project" value="UniProtKB-UniRule"/>
</dbReference>
<sequence length="327" mass="38097">MIIMFKIFLIFFIFFLNCCMFFEIKQNDNAPENLRYGDILLTKEQAEKINLLKNNSNIIRSHFRKEATIIPWINGIIPYTLSLKFGLMEKIIIQKAMKKIEEVSCFKFKPRKFEIDFLKISPLDGCYSYVGKIGGGQDLSLSKGCLYDYIIIHELLHAIGFEHEHQRFDRDKYIKVVYQNIEPSQYHNFDKINIHEVTTFNYKYDLKSIMHYDETAFGKINHVTKKKLVTMIPKDNSMSLLDNLKLSQWDIEKLNLAGNCKSKSNRKDEYIVTDSTVDKPNLVVANCLDLSPFCHLYLKQGLCLNGIYIQLTTSLCPKTCFNCILSV</sequence>
<name>A0A0K0EAT5_STRER</name>
<dbReference type="GO" id="GO:0006508">
    <property type="term" value="P:proteolysis"/>
    <property type="evidence" value="ECO:0007669"/>
    <property type="project" value="UniProtKB-KW"/>
</dbReference>
<dbReference type="SUPFAM" id="SSF55486">
    <property type="entry name" value="Metalloproteases ('zincins'), catalytic domain"/>
    <property type="match status" value="1"/>
</dbReference>
<dbReference type="PRINTS" id="PR00480">
    <property type="entry name" value="ASTACIN"/>
</dbReference>
<dbReference type="PANTHER" id="PTHR10127">
    <property type="entry name" value="DISCOIDIN, CUB, EGF, LAMININ , AND ZINC METALLOPROTEASE DOMAIN CONTAINING"/>
    <property type="match status" value="1"/>
</dbReference>
<evidence type="ECO:0000256" key="5">
    <source>
        <dbReference type="ARBA" id="ARBA00022833"/>
    </source>
</evidence>
<dbReference type="InterPro" id="IPR003582">
    <property type="entry name" value="ShKT_dom"/>
</dbReference>
<dbReference type="WBParaSite" id="SSTP_0000661000.1">
    <property type="protein sequence ID" value="SSTP_0000661000.1"/>
    <property type="gene ID" value="SSTP_0000661000"/>
</dbReference>
<protein>
    <recommendedName>
        <fullName evidence="10">Metalloendopeptidase</fullName>
        <ecNumber evidence="10">3.4.24.-</ecNumber>
    </recommendedName>
</protein>
<dbReference type="InterPro" id="IPR006026">
    <property type="entry name" value="Peptidase_Metallo"/>
</dbReference>
<keyword evidence="7" id="KW-0865">Zymogen</keyword>
<evidence type="ECO:0000256" key="2">
    <source>
        <dbReference type="ARBA" id="ARBA00022670"/>
    </source>
</evidence>
<keyword evidence="12" id="KW-1185">Reference proteome</keyword>
<dbReference type="Proteomes" id="UP000035681">
    <property type="component" value="Unplaced"/>
</dbReference>
<feature type="domain" description="Peptidase M12A" evidence="11">
    <location>
        <begin position="57"/>
        <end position="261"/>
    </location>
</feature>
<proteinExistence type="predicted"/>
<accession>A0A0K0EAT5</accession>
<dbReference type="InterPro" id="IPR001506">
    <property type="entry name" value="Peptidase_M12A"/>
</dbReference>
<reference evidence="13" key="1">
    <citation type="submission" date="2015-08" db="UniProtKB">
        <authorList>
            <consortium name="WormBaseParasite"/>
        </authorList>
    </citation>
    <scope>IDENTIFICATION</scope>
</reference>
<dbReference type="SMART" id="SM00254">
    <property type="entry name" value="ShKT"/>
    <property type="match status" value="1"/>
</dbReference>
<keyword evidence="2 9" id="KW-0645">Protease</keyword>
<evidence type="ECO:0000256" key="1">
    <source>
        <dbReference type="ARBA" id="ARBA00002657"/>
    </source>
</evidence>
<feature type="binding site" evidence="9">
    <location>
        <position position="163"/>
    </location>
    <ligand>
        <name>Zn(2+)</name>
        <dbReference type="ChEBI" id="CHEBI:29105"/>
        <note>catalytic</note>
    </ligand>
</feature>
<dbReference type="GO" id="GO:0004222">
    <property type="term" value="F:metalloendopeptidase activity"/>
    <property type="evidence" value="ECO:0007669"/>
    <property type="project" value="UniProtKB-UniRule"/>
</dbReference>
<comment type="caution">
    <text evidence="9">Lacks conserved residue(s) required for the propagation of feature annotation.</text>
</comment>
<keyword evidence="8 9" id="KW-1015">Disulfide bond</keyword>
<evidence type="ECO:0000256" key="4">
    <source>
        <dbReference type="ARBA" id="ARBA00022801"/>
    </source>
</evidence>
<dbReference type="EC" id="3.4.24.-" evidence="10"/>
<evidence type="ECO:0000256" key="9">
    <source>
        <dbReference type="PROSITE-ProRule" id="PRU01211"/>
    </source>
</evidence>
<keyword evidence="5 9" id="KW-0862">Zinc</keyword>
<evidence type="ECO:0000256" key="10">
    <source>
        <dbReference type="RuleBase" id="RU361183"/>
    </source>
</evidence>
<dbReference type="PROSITE" id="PS51864">
    <property type="entry name" value="ASTACIN"/>
    <property type="match status" value="1"/>
</dbReference>
<dbReference type="Pfam" id="PF01400">
    <property type="entry name" value="Astacin"/>
    <property type="match status" value="1"/>
</dbReference>
<dbReference type="InterPro" id="IPR034035">
    <property type="entry name" value="Astacin-like_dom"/>
</dbReference>
<dbReference type="PANTHER" id="PTHR10127:SF852">
    <property type="entry name" value="ZINC METALLOPROTEINASE NAS-12"/>
    <property type="match status" value="1"/>
</dbReference>
<keyword evidence="4 9" id="KW-0378">Hydrolase</keyword>
<keyword evidence="6 9" id="KW-0482">Metalloprotease</keyword>
<organism evidence="13">
    <name type="scientific">Strongyloides stercoralis</name>
    <name type="common">Threadworm</name>
    <dbReference type="NCBI Taxonomy" id="6248"/>
    <lineage>
        <taxon>Eukaryota</taxon>
        <taxon>Metazoa</taxon>
        <taxon>Ecdysozoa</taxon>
        <taxon>Nematoda</taxon>
        <taxon>Chromadorea</taxon>
        <taxon>Rhabditida</taxon>
        <taxon>Tylenchina</taxon>
        <taxon>Panagrolaimomorpha</taxon>
        <taxon>Strongyloidoidea</taxon>
        <taxon>Strongyloididae</taxon>
        <taxon>Strongyloides</taxon>
    </lineage>
</organism>
<evidence type="ECO:0000256" key="8">
    <source>
        <dbReference type="ARBA" id="ARBA00023157"/>
    </source>
</evidence>
<evidence type="ECO:0000256" key="6">
    <source>
        <dbReference type="ARBA" id="ARBA00023049"/>
    </source>
</evidence>
<dbReference type="InterPro" id="IPR024079">
    <property type="entry name" value="MetalloPept_cat_dom_sf"/>
</dbReference>
<feature type="chain" id="PRO_5005120687" description="Metalloendopeptidase" evidence="10">
    <location>
        <begin position="22"/>
        <end position="327"/>
    </location>
</feature>
<comment type="function">
    <text evidence="1">Metalloprotease.</text>
</comment>